<dbReference type="Proteomes" id="UP000315724">
    <property type="component" value="Chromosome"/>
</dbReference>
<dbReference type="InterPro" id="IPR007497">
    <property type="entry name" value="SIMPL/DUF541"/>
</dbReference>
<evidence type="ECO:0008006" key="4">
    <source>
        <dbReference type="Google" id="ProtNLM"/>
    </source>
</evidence>
<dbReference type="RefSeq" id="WP_145198883.1">
    <property type="nucleotide sequence ID" value="NZ_CP036267.1"/>
</dbReference>
<proteinExistence type="predicted"/>
<dbReference type="InterPro" id="IPR052022">
    <property type="entry name" value="26kDa_periplasmic_antigen"/>
</dbReference>
<dbReference type="PANTHER" id="PTHR34387:SF2">
    <property type="entry name" value="SLR1258 PROTEIN"/>
    <property type="match status" value="1"/>
</dbReference>
<evidence type="ECO:0000256" key="1">
    <source>
        <dbReference type="SAM" id="SignalP"/>
    </source>
</evidence>
<gene>
    <name evidence="2" type="ORF">Mal48_23510</name>
</gene>
<keyword evidence="3" id="KW-1185">Reference proteome</keyword>
<dbReference type="EMBL" id="CP036267">
    <property type="protein sequence ID" value="QDT33099.1"/>
    <property type="molecule type" value="Genomic_DNA"/>
</dbReference>
<organism evidence="2 3">
    <name type="scientific">Thalassoglobus polymorphus</name>
    <dbReference type="NCBI Taxonomy" id="2527994"/>
    <lineage>
        <taxon>Bacteria</taxon>
        <taxon>Pseudomonadati</taxon>
        <taxon>Planctomycetota</taxon>
        <taxon>Planctomycetia</taxon>
        <taxon>Planctomycetales</taxon>
        <taxon>Planctomycetaceae</taxon>
        <taxon>Thalassoglobus</taxon>
    </lineage>
</organism>
<dbReference type="GO" id="GO:0006974">
    <property type="term" value="P:DNA damage response"/>
    <property type="evidence" value="ECO:0007669"/>
    <property type="project" value="TreeGrafter"/>
</dbReference>
<dbReference type="AlphaFoldDB" id="A0A517QN92"/>
<evidence type="ECO:0000313" key="2">
    <source>
        <dbReference type="EMBL" id="QDT33099.1"/>
    </source>
</evidence>
<evidence type="ECO:0000313" key="3">
    <source>
        <dbReference type="Proteomes" id="UP000315724"/>
    </source>
</evidence>
<protein>
    <recommendedName>
        <fullName evidence="4">Oxidative stress defense protein</fullName>
    </recommendedName>
</protein>
<dbReference type="Pfam" id="PF04402">
    <property type="entry name" value="SIMPL"/>
    <property type="match status" value="1"/>
</dbReference>
<name>A0A517QN92_9PLAN</name>
<reference evidence="2 3" key="1">
    <citation type="submission" date="2019-02" db="EMBL/GenBank/DDBJ databases">
        <title>Deep-cultivation of Planctomycetes and their phenomic and genomic characterization uncovers novel biology.</title>
        <authorList>
            <person name="Wiegand S."/>
            <person name="Jogler M."/>
            <person name="Boedeker C."/>
            <person name="Pinto D."/>
            <person name="Vollmers J."/>
            <person name="Rivas-Marin E."/>
            <person name="Kohn T."/>
            <person name="Peeters S.H."/>
            <person name="Heuer A."/>
            <person name="Rast P."/>
            <person name="Oberbeckmann S."/>
            <person name="Bunk B."/>
            <person name="Jeske O."/>
            <person name="Meyerdierks A."/>
            <person name="Storesund J.E."/>
            <person name="Kallscheuer N."/>
            <person name="Luecker S."/>
            <person name="Lage O.M."/>
            <person name="Pohl T."/>
            <person name="Merkel B.J."/>
            <person name="Hornburger P."/>
            <person name="Mueller R.-W."/>
            <person name="Bruemmer F."/>
            <person name="Labrenz M."/>
            <person name="Spormann A.M."/>
            <person name="Op den Camp H."/>
            <person name="Overmann J."/>
            <person name="Amann R."/>
            <person name="Jetten M.S.M."/>
            <person name="Mascher T."/>
            <person name="Medema M.H."/>
            <person name="Devos D.P."/>
            <person name="Kaster A.-K."/>
            <person name="Ovreas L."/>
            <person name="Rohde M."/>
            <person name="Galperin M.Y."/>
            <person name="Jogler C."/>
        </authorList>
    </citation>
    <scope>NUCLEOTIDE SEQUENCE [LARGE SCALE GENOMIC DNA]</scope>
    <source>
        <strain evidence="2 3">Mal48</strain>
    </source>
</reference>
<keyword evidence="1" id="KW-0732">Signal</keyword>
<dbReference type="Gene3D" id="3.30.110.170">
    <property type="entry name" value="Protein of unknown function (DUF541), domain 1"/>
    <property type="match status" value="1"/>
</dbReference>
<accession>A0A517QN92</accession>
<dbReference type="PANTHER" id="PTHR34387">
    <property type="entry name" value="SLR1258 PROTEIN"/>
    <property type="match status" value="1"/>
</dbReference>
<feature type="chain" id="PRO_5021930658" description="Oxidative stress defense protein" evidence="1">
    <location>
        <begin position="24"/>
        <end position="314"/>
    </location>
</feature>
<feature type="signal peptide" evidence="1">
    <location>
        <begin position="1"/>
        <end position="23"/>
    </location>
</feature>
<dbReference type="KEGG" id="tpol:Mal48_23510"/>
<sequence precursor="true">MKPLSLILCLLGSFAYLTSPCLAQIGEPDSPGTITGTGKATLKVRPERMRLSIDLSSRGSEIDKAVKALQDRIDAARIQIKALGAIEETLQNTPPKIDTQKSLQHEQMRAQLAESLGRAGRSDDETDVDTLIIVSSSMSAEWDLAGLSDQELLVKSFTIQKQVRDAKLAKDDDKSQLSPEEQELLEEAQMFGRYSSGSEDEDGPEFFFYSTVKKEDYESALKSAVSRAKKQASLLATSAGVELGGIQELRLGGEFDLGFEYSGGYGYGARSSLLKLQAFQAEQEVDRETPLAYGIEASELTISIEVTAGYNIKE</sequence>